<reference evidence="5 6" key="1">
    <citation type="submission" date="2020-07" db="EMBL/GenBank/DDBJ databases">
        <title>Huge and variable diversity of episymbiotic CPR bacteria and DPANN archaea in groundwater ecosystems.</title>
        <authorList>
            <person name="He C.Y."/>
            <person name="Keren R."/>
            <person name="Whittaker M."/>
            <person name="Farag I.F."/>
            <person name="Doudna J."/>
            <person name="Cate J.H.D."/>
            <person name="Banfield J.F."/>
        </authorList>
    </citation>
    <scope>NUCLEOTIDE SEQUENCE [LARGE SCALE GENOMIC DNA]</scope>
    <source>
        <strain evidence="5">NC_groundwater_541_Ag_S-0.1um_46_50</strain>
    </source>
</reference>
<evidence type="ECO:0000256" key="3">
    <source>
        <dbReference type="SAM" id="MobiDB-lite"/>
    </source>
</evidence>
<dbReference type="InterPro" id="IPR009097">
    <property type="entry name" value="Cyclic_Pdiesterase"/>
</dbReference>
<dbReference type="AlphaFoldDB" id="A0A7T5RJH3"/>
<dbReference type="Proteomes" id="UP000595618">
    <property type="component" value="Chromosome"/>
</dbReference>
<comment type="catalytic activity">
    <reaction evidence="2">
        <text>a 3'-end 2',3'-cyclophospho-ribonucleotide-RNA + H2O = a 3'-end 2'-phospho-ribonucleotide-RNA + H(+)</text>
        <dbReference type="Rhea" id="RHEA:11828"/>
        <dbReference type="Rhea" id="RHEA-COMP:10464"/>
        <dbReference type="Rhea" id="RHEA-COMP:17353"/>
        <dbReference type="ChEBI" id="CHEBI:15377"/>
        <dbReference type="ChEBI" id="CHEBI:15378"/>
        <dbReference type="ChEBI" id="CHEBI:83064"/>
        <dbReference type="ChEBI" id="CHEBI:173113"/>
        <dbReference type="EC" id="3.1.4.58"/>
    </reaction>
</comment>
<evidence type="ECO:0000256" key="2">
    <source>
        <dbReference type="HAMAP-Rule" id="MF_01940"/>
    </source>
</evidence>
<feature type="short sequence motif" description="HXTX 2" evidence="2">
    <location>
        <begin position="166"/>
        <end position="169"/>
    </location>
</feature>
<dbReference type="InterPro" id="IPR004175">
    <property type="entry name" value="RNA_CPDase"/>
</dbReference>
<keyword evidence="1 2" id="KW-0378">Hydrolase</keyword>
<dbReference type="EMBL" id="CP066690">
    <property type="protein sequence ID" value="QQG45267.1"/>
    <property type="molecule type" value="Genomic_DNA"/>
</dbReference>
<dbReference type="GO" id="GO:0004113">
    <property type="term" value="F:2',3'-cyclic-nucleotide 3'-phosphodiesterase activity"/>
    <property type="evidence" value="ECO:0007669"/>
    <property type="project" value="InterPro"/>
</dbReference>
<comment type="similarity">
    <text evidence="2">Belongs to the 2H phosphoesterase superfamily. ThpR family.</text>
</comment>
<sequence>MKRRVFIAIPVPENMKKKAGEWQKKHADLKVRWIKPENLHITVIPPWYVDENQLYEVARLLPFTLKGLESFPILFSKVLLGPPGQQSRLLWAEGITPKKFIPPPSQNTPQLAAGMNGRRRNPSRGVQYPAGKVGGFIELKEGFEEALLANPKTGFYKKESRPAKLHLTIARFRPGSIKKLPQPTGVVNWNFKVGEVNLMESRLQKGGAEYAVLESVKFGPDF</sequence>
<evidence type="ECO:0000313" key="5">
    <source>
        <dbReference type="EMBL" id="QQG45267.1"/>
    </source>
</evidence>
<feature type="active site" description="Proton acceptor" evidence="2">
    <location>
        <position position="166"/>
    </location>
</feature>
<evidence type="ECO:0000313" key="6">
    <source>
        <dbReference type="Proteomes" id="UP000595618"/>
    </source>
</evidence>
<evidence type="ECO:0000259" key="4">
    <source>
        <dbReference type="Pfam" id="PF02834"/>
    </source>
</evidence>
<dbReference type="Gene3D" id="3.90.1140.10">
    <property type="entry name" value="Cyclic phosphodiesterase"/>
    <property type="match status" value="1"/>
</dbReference>
<dbReference type="EC" id="3.1.4.58" evidence="2"/>
<evidence type="ECO:0000256" key="1">
    <source>
        <dbReference type="ARBA" id="ARBA00022801"/>
    </source>
</evidence>
<name>A0A7T5RJH3_9BACT</name>
<organism evidence="5 6">
    <name type="scientific">Candidatus Sungiibacteriota bacterium</name>
    <dbReference type="NCBI Taxonomy" id="2750080"/>
    <lineage>
        <taxon>Bacteria</taxon>
        <taxon>Candidatus Sungiibacteriota</taxon>
    </lineage>
</organism>
<proteinExistence type="inferred from homology"/>
<feature type="domain" description="Phosphoesterase HXTX" evidence="4">
    <location>
        <begin position="9"/>
        <end position="91"/>
    </location>
</feature>
<accession>A0A7T5RJH3</accession>
<gene>
    <name evidence="5" type="ORF">HYW89_04710</name>
</gene>
<protein>
    <recommendedName>
        <fullName evidence="2">RNA 2',3'-cyclic phosphodiesterase</fullName>
        <shortName evidence="2">RNA 2',3'-CPDase</shortName>
        <ecNumber evidence="2">3.1.4.58</ecNumber>
    </recommendedName>
</protein>
<dbReference type="GO" id="GO:0008664">
    <property type="term" value="F:RNA 2',3'-cyclic 3'-phosphodiesterase activity"/>
    <property type="evidence" value="ECO:0007669"/>
    <property type="project" value="UniProtKB-EC"/>
</dbReference>
<dbReference type="SUPFAM" id="SSF55144">
    <property type="entry name" value="LigT-like"/>
    <property type="match status" value="1"/>
</dbReference>
<dbReference type="Pfam" id="PF02834">
    <property type="entry name" value="LigT_PEase"/>
    <property type="match status" value="1"/>
</dbReference>
<dbReference type="PANTHER" id="PTHR35561:SF1">
    <property type="entry name" value="RNA 2',3'-CYCLIC PHOSPHODIESTERASE"/>
    <property type="match status" value="1"/>
</dbReference>
<dbReference type="InterPro" id="IPR014051">
    <property type="entry name" value="Phosphoesterase_HXTX"/>
</dbReference>
<feature type="short sequence motif" description="HXTX 1" evidence="2">
    <location>
        <begin position="40"/>
        <end position="43"/>
    </location>
</feature>
<comment type="function">
    <text evidence="2">Hydrolyzes RNA 2',3'-cyclic phosphodiester to an RNA 2'-phosphomonoester.</text>
</comment>
<dbReference type="HAMAP" id="MF_01940">
    <property type="entry name" value="RNA_CPDase"/>
    <property type="match status" value="1"/>
</dbReference>
<feature type="region of interest" description="Disordered" evidence="3">
    <location>
        <begin position="102"/>
        <end position="124"/>
    </location>
</feature>
<feature type="active site" description="Proton donor" evidence="2">
    <location>
        <position position="40"/>
    </location>
</feature>
<dbReference type="PANTHER" id="PTHR35561">
    <property type="entry name" value="RNA 2',3'-CYCLIC PHOSPHODIESTERASE"/>
    <property type="match status" value="1"/>
</dbReference>